<proteinExistence type="inferred from homology"/>
<dbReference type="PANTHER" id="PTHR11952:SF2">
    <property type="entry name" value="LD24639P"/>
    <property type="match status" value="1"/>
</dbReference>
<keyword evidence="5" id="KW-1185">Reference proteome</keyword>
<dbReference type="Gene3D" id="3.90.550.10">
    <property type="entry name" value="Spore Coat Polysaccharide Biosynthesis Protein SpsA, Chain A"/>
    <property type="match status" value="1"/>
</dbReference>
<dbReference type="Pfam" id="PF01704">
    <property type="entry name" value="UDPGP"/>
    <property type="match status" value="1"/>
</dbReference>
<evidence type="ECO:0000256" key="3">
    <source>
        <dbReference type="ARBA" id="ARBA00022695"/>
    </source>
</evidence>
<dbReference type="PANTHER" id="PTHR11952">
    <property type="entry name" value="UDP- GLUCOSE PYROPHOSPHORYLASE"/>
    <property type="match status" value="1"/>
</dbReference>
<dbReference type="AlphaFoldDB" id="A0A8E6B842"/>
<reference evidence="4" key="1">
    <citation type="submission" date="2021-05" db="EMBL/GenBank/DDBJ databases">
        <title>Complete genome sequence of the cellulolytic planctomycete Telmatocola sphagniphila SP2T and characterization of the first cellulase from planctomycetes.</title>
        <authorList>
            <person name="Rakitin A.L."/>
            <person name="Beletsky A.V."/>
            <person name="Naumoff D.G."/>
            <person name="Kulichevskaya I.S."/>
            <person name="Mardanov A.V."/>
            <person name="Ravin N.V."/>
            <person name="Dedysh S.N."/>
        </authorList>
    </citation>
    <scope>NUCLEOTIDE SEQUENCE</scope>
    <source>
        <strain evidence="4">SP2T</strain>
    </source>
</reference>
<dbReference type="InterPro" id="IPR039741">
    <property type="entry name" value="UDP-sugar_pyrophosphorylase"/>
</dbReference>
<keyword evidence="3" id="KW-0548">Nucleotidyltransferase</keyword>
<organism evidence="4 5">
    <name type="scientific">Telmatocola sphagniphila</name>
    <dbReference type="NCBI Taxonomy" id="1123043"/>
    <lineage>
        <taxon>Bacteria</taxon>
        <taxon>Pseudomonadati</taxon>
        <taxon>Planctomycetota</taxon>
        <taxon>Planctomycetia</taxon>
        <taxon>Gemmatales</taxon>
        <taxon>Gemmataceae</taxon>
    </lineage>
</organism>
<evidence type="ECO:0000256" key="1">
    <source>
        <dbReference type="ARBA" id="ARBA00010401"/>
    </source>
</evidence>
<evidence type="ECO:0000313" key="5">
    <source>
        <dbReference type="Proteomes" id="UP000676194"/>
    </source>
</evidence>
<evidence type="ECO:0000256" key="2">
    <source>
        <dbReference type="ARBA" id="ARBA00022679"/>
    </source>
</evidence>
<accession>A0A8E6B842</accession>
<keyword evidence="2" id="KW-0808">Transferase</keyword>
<name>A0A8E6B842_9BACT</name>
<sequence>MRDLPPDLFHRLTNHRQEHLLLGWEKLTHAERLAFINQIAGIDLSLIDRLYSNQDQLFPALNPDHIKPAPLEEAASGDSETREIGHQALSNGELAVLLVAGGQGSRLGFDKPKGMYPVGPISNKTLFQIHVEKVFALRRRYTRSIPLLVMTSPATHTDTEQYFEENNYFGLPKEDITFFQQGTMPSVEIQTGRLLLEKPGLIFTSPNGHGGTLTALSETGLLDDLKRRGTKHLFYFQVDNPLVKICDPAFVGRHVATRSELSSKAIAKEYPKEKMGVFALINGRCNIVEYSDLPDELANARSEKGDLLHKAGSPAIHIFEMEFLERITRGEHRLPFHVARKKVPCLDANGHFHSPTVENALKFEMFIFDSLPLADRWLLILEKRREEFAPLKNATGEDSPEAVRQALSNLAADWCRHARLPVPVDKSFKSLVPLEISPRFAMDAVEFAARVGPVQSIDMSNYWE</sequence>
<dbReference type="CDD" id="cd04193">
    <property type="entry name" value="UDPGlcNAc_PPase"/>
    <property type="match status" value="1"/>
</dbReference>
<dbReference type="RefSeq" id="WP_213497090.1">
    <property type="nucleotide sequence ID" value="NZ_CP074694.1"/>
</dbReference>
<dbReference type="SUPFAM" id="SSF53448">
    <property type="entry name" value="Nucleotide-diphospho-sugar transferases"/>
    <property type="match status" value="1"/>
</dbReference>
<protein>
    <submittedName>
        <fullName evidence="4">UDPGP type 1 family protein</fullName>
    </submittedName>
</protein>
<dbReference type="GO" id="GO:0070569">
    <property type="term" value="F:uridylyltransferase activity"/>
    <property type="evidence" value="ECO:0007669"/>
    <property type="project" value="InterPro"/>
</dbReference>
<comment type="similarity">
    <text evidence="1">Belongs to the UDPGP type 1 family.</text>
</comment>
<dbReference type="InterPro" id="IPR029044">
    <property type="entry name" value="Nucleotide-diphossugar_trans"/>
</dbReference>
<dbReference type="EMBL" id="CP074694">
    <property type="protein sequence ID" value="QVL32283.1"/>
    <property type="molecule type" value="Genomic_DNA"/>
</dbReference>
<dbReference type="KEGG" id="tsph:KIH39_26205"/>
<gene>
    <name evidence="4" type="ORF">KIH39_26205</name>
</gene>
<dbReference type="InterPro" id="IPR002618">
    <property type="entry name" value="UDPGP_fam"/>
</dbReference>
<evidence type="ECO:0000313" key="4">
    <source>
        <dbReference type="EMBL" id="QVL32283.1"/>
    </source>
</evidence>
<dbReference type="Proteomes" id="UP000676194">
    <property type="component" value="Chromosome"/>
</dbReference>